<feature type="domain" description="GAR" evidence="8">
    <location>
        <begin position="2905"/>
        <end position="2977"/>
    </location>
</feature>
<evidence type="ECO:0000256" key="2">
    <source>
        <dbReference type="ARBA" id="ARBA00022490"/>
    </source>
</evidence>
<dbReference type="SUPFAM" id="SSF143575">
    <property type="entry name" value="GAS2 domain-like"/>
    <property type="match status" value="1"/>
</dbReference>
<feature type="region of interest" description="Disordered" evidence="6">
    <location>
        <begin position="217"/>
        <end position="245"/>
    </location>
</feature>
<dbReference type="EMBL" id="KQ257470">
    <property type="protein sequence ID" value="KNC96201.1"/>
    <property type="molecule type" value="Genomic_DNA"/>
</dbReference>
<dbReference type="PROSITE" id="PS50021">
    <property type="entry name" value="CH"/>
    <property type="match status" value="2"/>
</dbReference>
<feature type="region of interest" description="Disordered" evidence="6">
    <location>
        <begin position="2281"/>
        <end position="2301"/>
    </location>
</feature>
<name>A0A0L0H5M2_SPIPD</name>
<feature type="domain" description="Calponin-homology (CH)" evidence="7">
    <location>
        <begin position="251"/>
        <end position="468"/>
    </location>
</feature>
<keyword evidence="10" id="KW-1185">Reference proteome</keyword>
<keyword evidence="2" id="KW-0963">Cytoplasm</keyword>
<feature type="domain" description="Calponin-homology (CH)" evidence="7">
    <location>
        <begin position="69"/>
        <end position="196"/>
    </location>
</feature>
<dbReference type="GeneID" id="27691524"/>
<dbReference type="Gene3D" id="1.20.58.60">
    <property type="match status" value="2"/>
</dbReference>
<proteinExistence type="predicted"/>
<keyword evidence="4" id="KW-0009">Actin-binding</keyword>
<dbReference type="Pfam" id="PF02187">
    <property type="entry name" value="GAS2"/>
    <property type="match status" value="1"/>
</dbReference>
<evidence type="ECO:0000313" key="9">
    <source>
        <dbReference type="EMBL" id="KNC96201.1"/>
    </source>
</evidence>
<dbReference type="PROSITE" id="PS00020">
    <property type="entry name" value="ACTININ_2"/>
    <property type="match status" value="1"/>
</dbReference>
<sequence>MSWIKRIASRRSSRDDNNKSISGSDGNSDFGSLSRRGSKESLGGSRRGSVAAVEEADTKVDSLRTDYLLVQKKTFTKWCNVQLAKARNKNVDTLGDEFVIRDLGQDLRDGIRLAHLIETLSDEKLPKPERAVSRVASSGNAGALTRIYSIVNVDKCLKFLQTKLREPLSNIGSEDIVDGNLKLTMGLVWVLILRFRIEAIAMKDKRVSVQSVASVSDPGMRLESPNLDPNSPISQDTPSLTSNRPAALSAAGGKAALLNWCQQILAPYVDVGVIPRITNFSEAWQSGMAFLCLVHTYNHELLPELTEICRRYGESKALAGRAARSSVISRSSVGSSAPSSPDIPGKSSLRYSLSSEFSLGSLDPFGPSSPKPSGPRDPPFTLSPRNSTSSGLASPPSSPVMRARLSMTSYLYSTNPADWRVSLSKAFALAEERMGIPQLLDVEDIANVDRPDEMVIMTYVSEIYWVLRDRPFPAPTAFRVMVSEGERNDASPTARCERLIAMYVNHANRLGSWLAKQTQDLLRLSEVLASGADISNVAVSEESWIRPILNAWADPGTNVDNLKRTIETQVSLIERELANAFTSVAEQDSVHLDEIYGAALMPHLLRLYDDVKRAEQDLISGNEGAAPDTRKVEERHRYLKSRLQVFAKETFPTFVSSMKSYLELLAERSAKVQQIEAELVGLDWRGGLREEAQRFVRDIKAMGKDLHAAQKNEDKLIDFEDARRAAQRVKAMKDVVFERLGGGLVQWEPPSRDYVQEYEQSMQVLQELLEKVESTFALRMQLLRTRTTELILVLEKDIMNSSSPATSASLKTSIKFTSVPSFLSAKIQKLVDTGNNDILVFIAQEMAPLLSTRRAQVAEQVESACLRRNEEEGREAQLRTSAVSVTKAYCVQVRRVDEAIKRWREELAQWTNEGNDRMANAHQDDNWIATAEKWWEERMATVRECVEGGANVGMSLAALDNIWETVVASASTGLLNVSAPFVAIPHQHLRSSAKALLEAMSLFKTEILERARGAVAEKREALVTQWGQVADEVERVVKALGGESNSIDFVDAAIKSSLENCLMTRRNMITGMKEASRWDVILGIADTSSAAIHKSKEEVGKFVKDIVGRVRAIEADAAVFEETRWSPFVARTESLLQALASEPNFHSRIQTRFAQLRQSFEQALVRRSSTMPELQTREKIMLEAYTWLQQFLTAERTWLGNASEAESSIDSIEFDQNRVMAAMRTVIYNTGYGQVMGQEEALTLHETTATSIEQHLVEELTPLVSTVAETPFSSEWTRTPPKELAWARDELFTGRNDFVKNVIERLQTKHSALLERAPVLKARLSLERTIGKFTREAATLLSLLERHLKIEKDRQVPHGLDPEVSQDHYASLLRDIAKEEDETKRLVGSLRQVGNQCVELVRGDPECHFVPIAVQKKMDEVERVLASIADATQISTEQIEAGIKILKQVRIPGKKVNDACKEIHAAVSEVAVAAAQDEAALDIIANIRVLAERAGSLVPTLEEMDKSVDETSDLKVKAFVEELRGQAKAVREQTEEAGRETIRAIVENWENDVAAEIVTLNKDLDSRIRSTPEVEVDGIDLAGHASKVIEAVEAKYSNLVTDLQHLTPKLTDFETATEIVIRGLREWEGRRGGPEADRRSSMPLLGVSSIPRPESLQARYIEIRSKADALPRAVREGSSFVRIATRFAEQATTCAALIKDFETQQLPALTTGAVDDSGGKLSQDLERRLSDLERTSLNTDLAVLLDELNAHPGASSIAKDHAVVVQACTRRFEGLLDDVQRVRGLLVGSKRTRDAVEAYLRQAEEVYSWVRARVENLEAVERDATAEAVQVTAAISGDTLDDCIEHAAARAVDRQTGIASAEAALERYARAYEHLQGYSRTVIEGCVNDTGAAETVRRKQEDVDLAWTALRDKLRQVRRRLEWQRKVFTWARRCGKEVLRGIEETTKKITEDKVGIGMGSVGGVDGPEVGLDNLGGFVEEVIRAYQSDSLSWKQQAEAVLNFVSELDWETFAYNETGDKSPMDARDQQLLENLTIHMRGRVEASSAKLQAGVQQREATLSKWNAGVQAFLASLTECEPLLEDAVRGLRERLYRGRSNTGSRSLAGSRQSLLLSTDDLGTNPLLSRHLVITGDDETDKDNLNDWIKNQERLEAQLANEGTQRIKELQIVGAQVVSSCEEVGGQIAVGIKEDIKQRTDQLQERWREATRLVAEEKVGIERAKKYQHWHAMLARLEFEASSVAERLANLVPGQGNLEYEAELEDMRTKLGALELTMSMFFKMTEQDKDTRPPSTVAAESPKDRSMRRHRSLVSLQVVGFAEEINASHLKERTDGISGTIVKLTAAVTEYSQEMSDQKQKKTVKEEMDKVLSWCERVCARLGDRSGVLPPRALIGSHSADDKPNETVNVQKILLDAVKLSAGIDVELGQHRLAVEQLVGQATENELRLMRDRLVTVETLVKAEKARIEDTKRLLALDKAMTNVRTWIAAAKVAADDIAQTQRSLAEGGSDGATELSDEEQRLAATFEEVTELEDRLKVFESTVNGFMNVAKTAKDEFGAVPVAYGGSDMVEGSRKEIERRIGRVRAEWDALILTVANLRGSSVDRRREIEFNEAVEEVWQMVEETKATLSGEFGPLTPEVLCDVEDVLDGKALPRAIELRDTADSAARDAKERKRFLTKQRALEDQIRVLLEHVESQNNSADPVLLERRVARLIEEIEMLNAEFSGFVQKAAAAAAAALALAEGVKLPAGEIVAPTDAECETMAINLETHFGSFDGRVRLLLERLESAARAVNEMPKHIELVARWEGVRAWKNEVKEDLLRPILAKRTPKKSSIPVPNRSRSPSWSIRSGSATPTGGLRLSPHGTKSPSPTPTTLSGGRSSPISPAPPVRTASGPVRIYLPSPNNYVPDPRNPLDVALANVINHHPSAIRVERADEPGRYWFGETLRRQCFCRLVRNSVMVRIGGGWQELNIFLTEHTDLEHRIPTVRSFSTGGPDEGNELHEVIELDPSQVANPYALVSRRAPRKLASALARVAAKGYGGGKK</sequence>
<dbReference type="GO" id="GO:0005856">
    <property type="term" value="C:cytoskeleton"/>
    <property type="evidence" value="ECO:0007669"/>
    <property type="project" value="UniProtKB-SubCell"/>
</dbReference>
<feature type="compositionally biased region" description="Polar residues" evidence="6">
    <location>
        <begin position="227"/>
        <end position="244"/>
    </location>
</feature>
<dbReference type="InterPro" id="IPR036534">
    <property type="entry name" value="GAR_dom_sf"/>
</dbReference>
<dbReference type="VEuPathDB" id="FungiDB:SPPG_08355"/>
<evidence type="ECO:0000256" key="4">
    <source>
        <dbReference type="ARBA" id="ARBA00023203"/>
    </source>
</evidence>
<dbReference type="Proteomes" id="UP000053201">
    <property type="component" value="Unassembled WGS sequence"/>
</dbReference>
<feature type="region of interest" description="Disordered" evidence="6">
    <location>
        <begin position="364"/>
        <end position="399"/>
    </location>
</feature>
<dbReference type="InterPro" id="IPR001715">
    <property type="entry name" value="CH_dom"/>
</dbReference>
<feature type="compositionally biased region" description="Low complexity" evidence="6">
    <location>
        <begin position="2835"/>
        <end position="2847"/>
    </location>
</feature>
<dbReference type="InterPro" id="IPR001589">
    <property type="entry name" value="Actinin_actin-bd_CS"/>
</dbReference>
<dbReference type="STRING" id="645134.A0A0L0H5M2"/>
<dbReference type="OrthoDB" id="10017054at2759"/>
<dbReference type="eggNOG" id="KOG0517">
    <property type="taxonomic scope" value="Eukaryota"/>
</dbReference>
<dbReference type="PROSITE" id="PS00019">
    <property type="entry name" value="ACTININ_1"/>
    <property type="match status" value="1"/>
</dbReference>
<dbReference type="PANTHER" id="PTHR11915">
    <property type="entry name" value="SPECTRIN/FILAMIN RELATED CYTOSKELETAL PROTEIN"/>
    <property type="match status" value="1"/>
</dbReference>
<protein>
    <recommendedName>
        <fullName evidence="11">Calponin-homology (CH) domain-containing protein</fullName>
    </recommendedName>
</protein>
<dbReference type="OMA" id="NYINEME"/>
<dbReference type="PROSITE" id="PS51460">
    <property type="entry name" value="GAR"/>
    <property type="match status" value="1"/>
</dbReference>
<evidence type="ECO:0000259" key="7">
    <source>
        <dbReference type="PROSITE" id="PS50021"/>
    </source>
</evidence>
<keyword evidence="3" id="KW-0677">Repeat</keyword>
<evidence type="ECO:0008006" key="11">
    <source>
        <dbReference type="Google" id="ProtNLM"/>
    </source>
</evidence>
<organism evidence="9 10">
    <name type="scientific">Spizellomyces punctatus (strain DAOM BR117)</name>
    <dbReference type="NCBI Taxonomy" id="645134"/>
    <lineage>
        <taxon>Eukaryota</taxon>
        <taxon>Fungi</taxon>
        <taxon>Fungi incertae sedis</taxon>
        <taxon>Chytridiomycota</taxon>
        <taxon>Chytridiomycota incertae sedis</taxon>
        <taxon>Chytridiomycetes</taxon>
        <taxon>Spizellomycetales</taxon>
        <taxon>Spizellomycetaceae</taxon>
        <taxon>Spizellomyces</taxon>
    </lineage>
</organism>
<dbReference type="Gene3D" id="3.30.920.20">
    <property type="entry name" value="Gas2-like domain"/>
    <property type="match status" value="1"/>
</dbReference>
<evidence type="ECO:0000256" key="1">
    <source>
        <dbReference type="ARBA" id="ARBA00004245"/>
    </source>
</evidence>
<feature type="region of interest" description="Disordered" evidence="6">
    <location>
        <begin position="8"/>
        <end position="54"/>
    </location>
</feature>
<evidence type="ECO:0000313" key="10">
    <source>
        <dbReference type="Proteomes" id="UP000053201"/>
    </source>
</evidence>
<gene>
    <name evidence="9" type="ORF">SPPG_08355</name>
</gene>
<evidence type="ECO:0000259" key="8">
    <source>
        <dbReference type="PROSITE" id="PS51460"/>
    </source>
</evidence>
<feature type="compositionally biased region" description="Low complexity" evidence="6">
    <location>
        <begin position="2857"/>
        <end position="2878"/>
    </location>
</feature>
<dbReference type="InterPro" id="IPR036872">
    <property type="entry name" value="CH_dom_sf"/>
</dbReference>
<comment type="subcellular location">
    <subcellularLocation>
        <location evidence="1">Cytoplasm</location>
        <location evidence="1">Cytoskeleton</location>
    </subcellularLocation>
</comment>
<feature type="compositionally biased region" description="Pro residues" evidence="6">
    <location>
        <begin position="367"/>
        <end position="378"/>
    </location>
</feature>
<dbReference type="SMART" id="SM00243">
    <property type="entry name" value="GAS2"/>
    <property type="match status" value="1"/>
</dbReference>
<dbReference type="InterPro" id="IPR003108">
    <property type="entry name" value="GAR_dom"/>
</dbReference>
<dbReference type="SMART" id="SM00033">
    <property type="entry name" value="CH"/>
    <property type="match status" value="2"/>
</dbReference>
<dbReference type="Gene3D" id="1.10.418.10">
    <property type="entry name" value="Calponin-like domain"/>
    <property type="match status" value="2"/>
</dbReference>
<dbReference type="GO" id="GO:0003779">
    <property type="term" value="F:actin binding"/>
    <property type="evidence" value="ECO:0007669"/>
    <property type="project" value="UniProtKB-KW"/>
</dbReference>
<dbReference type="Pfam" id="PF00307">
    <property type="entry name" value="CH"/>
    <property type="match status" value="1"/>
</dbReference>
<keyword evidence="5" id="KW-0206">Cytoskeleton</keyword>
<dbReference type="SUPFAM" id="SSF47576">
    <property type="entry name" value="Calponin-homology domain, CH-domain"/>
    <property type="match status" value="1"/>
</dbReference>
<dbReference type="InParanoid" id="A0A0L0H5M2"/>
<dbReference type="GO" id="GO:0008017">
    <property type="term" value="F:microtubule binding"/>
    <property type="evidence" value="ECO:0007669"/>
    <property type="project" value="InterPro"/>
</dbReference>
<evidence type="ECO:0000256" key="3">
    <source>
        <dbReference type="ARBA" id="ARBA00022737"/>
    </source>
</evidence>
<feature type="region of interest" description="Disordered" evidence="6">
    <location>
        <begin position="2825"/>
        <end position="2891"/>
    </location>
</feature>
<evidence type="ECO:0000256" key="6">
    <source>
        <dbReference type="SAM" id="MobiDB-lite"/>
    </source>
</evidence>
<evidence type="ECO:0000256" key="5">
    <source>
        <dbReference type="ARBA" id="ARBA00023212"/>
    </source>
</evidence>
<dbReference type="RefSeq" id="XP_016604241.1">
    <property type="nucleotide sequence ID" value="XM_016756513.1"/>
</dbReference>
<accession>A0A0L0H5M2</accession>
<reference evidence="9 10" key="1">
    <citation type="submission" date="2009-08" db="EMBL/GenBank/DDBJ databases">
        <title>The Genome Sequence of Spizellomyces punctatus strain DAOM BR117.</title>
        <authorList>
            <consortium name="The Broad Institute Genome Sequencing Platform"/>
            <person name="Russ C."/>
            <person name="Cuomo C."/>
            <person name="Shea T."/>
            <person name="Young S.K."/>
            <person name="Zeng Q."/>
            <person name="Koehrsen M."/>
            <person name="Haas B."/>
            <person name="Borodovsky M."/>
            <person name="Guigo R."/>
            <person name="Alvarado L."/>
            <person name="Berlin A."/>
            <person name="Bochicchio J."/>
            <person name="Borenstein D."/>
            <person name="Chapman S."/>
            <person name="Chen Z."/>
            <person name="Engels R."/>
            <person name="Freedman E."/>
            <person name="Gellesch M."/>
            <person name="Goldberg J."/>
            <person name="Griggs A."/>
            <person name="Gujja S."/>
            <person name="Heiman D."/>
            <person name="Hepburn T."/>
            <person name="Howarth C."/>
            <person name="Jen D."/>
            <person name="Larson L."/>
            <person name="Lewis B."/>
            <person name="Mehta T."/>
            <person name="Park D."/>
            <person name="Pearson M."/>
            <person name="Roberts A."/>
            <person name="Saif S."/>
            <person name="Shenoy N."/>
            <person name="Sisk P."/>
            <person name="Stolte C."/>
            <person name="Sykes S."/>
            <person name="Thomson T."/>
            <person name="Walk T."/>
            <person name="White J."/>
            <person name="Yandava C."/>
            <person name="Burger G."/>
            <person name="Gray M.W."/>
            <person name="Holland P.W.H."/>
            <person name="King N."/>
            <person name="Lang F.B.F."/>
            <person name="Roger A.J."/>
            <person name="Ruiz-Trillo I."/>
            <person name="Lander E."/>
            <person name="Nusbaum C."/>
        </authorList>
    </citation>
    <scope>NUCLEOTIDE SEQUENCE [LARGE SCALE GENOMIC DNA]</scope>
    <source>
        <strain evidence="9 10">DAOM BR117</strain>
    </source>
</reference>